<keyword evidence="6 21" id="KW-0575">Peroxidase</keyword>
<organism evidence="23 24">
    <name type="scientific">Cephalotus follicularis</name>
    <name type="common">Albany pitcher plant</name>
    <dbReference type="NCBI Taxonomy" id="3775"/>
    <lineage>
        <taxon>Eukaryota</taxon>
        <taxon>Viridiplantae</taxon>
        <taxon>Streptophyta</taxon>
        <taxon>Embryophyta</taxon>
        <taxon>Tracheophyta</taxon>
        <taxon>Spermatophyta</taxon>
        <taxon>Magnoliopsida</taxon>
        <taxon>eudicotyledons</taxon>
        <taxon>Gunneridae</taxon>
        <taxon>Pentapetalae</taxon>
        <taxon>rosids</taxon>
        <taxon>fabids</taxon>
        <taxon>Oxalidales</taxon>
        <taxon>Cephalotaceae</taxon>
        <taxon>Cephalotus</taxon>
    </lineage>
</organism>
<evidence type="ECO:0000256" key="14">
    <source>
        <dbReference type="ARBA" id="ARBA00023180"/>
    </source>
</evidence>
<dbReference type="PROSITE" id="PS50873">
    <property type="entry name" value="PEROXIDASE_4"/>
    <property type="match status" value="1"/>
</dbReference>
<comment type="function">
    <text evidence="2">Removal of H(2)O(2), oxidation of toxic reductants, biosynthesis and degradation of lignin, suberization, auxin catabolism, response to environmental stresses such as wounding, pathogen attack and oxidative stress. These functions might be dependent on each isozyme/isoform in each plant tissue.</text>
</comment>
<feature type="binding site" evidence="18">
    <location>
        <position position="108"/>
    </location>
    <ligand>
        <name>Ca(2+)</name>
        <dbReference type="ChEBI" id="CHEBI:29108"/>
        <label>1</label>
    </ligand>
</feature>
<protein>
    <recommendedName>
        <fullName evidence="4 21">Peroxidase</fullName>
        <ecNumber evidence="4 21">1.11.1.7</ecNumber>
    </recommendedName>
</protein>
<comment type="similarity">
    <text evidence="21">Belongs to the peroxidase family. Classical plant (class III) peroxidase subfamily.</text>
</comment>
<feature type="domain" description="Plant heme peroxidase family profile" evidence="22">
    <location>
        <begin position="59"/>
        <end position="384"/>
    </location>
</feature>
<evidence type="ECO:0000256" key="9">
    <source>
        <dbReference type="ARBA" id="ARBA00022729"/>
    </source>
</evidence>
<feature type="disulfide bond" evidence="20">
    <location>
        <begin position="69"/>
        <end position="151"/>
    </location>
</feature>
<sequence length="387" mass="42741">MAKPMTFSIKASVLVVLLISVVFSLRKPKIPTEKPFNLSGSSVFLGFPFEQENINEASSLEYDFYRDTCPDAETIVRSTMARIYSDHRDVPAAILRLFFHDCFIKGCDASVFLDDSNGNKSHRIERDAIPNKTLKGFDKIDMIKEELEKVCLGVVSCADTIALATRDGIVLAGGPFYPVFTGRRDSLRSYFEEALAEIPRPDGNLTQTLNLFALREFSERETITLLGGHNIGKIGCEFIRGRLYNFSGTGQPDPSIADFLEQMRRSCPLNKSSDSDGSPALMRSRGMSESTLGMGDYQELSSSISSGAGFDTHYYQSLLRGRGLLFSDQQLMADDRTAMLVRSYSMGNGSTFRVDFARVMVKLSNLGALTGSEGQVRINCSRLASSS</sequence>
<keyword evidence="11 21" id="KW-0560">Oxidoreductase</keyword>
<name>A0A1Q3DHE0_CEPFO</name>
<keyword evidence="24" id="KW-1185">Reference proteome</keyword>
<evidence type="ECO:0000256" key="11">
    <source>
        <dbReference type="ARBA" id="ARBA00023002"/>
    </source>
</evidence>
<dbReference type="InterPro" id="IPR010255">
    <property type="entry name" value="Haem_peroxidase_sf"/>
</dbReference>
<dbReference type="AlphaFoldDB" id="A0A1Q3DHE0"/>
<dbReference type="GO" id="GO:0020037">
    <property type="term" value="F:heme binding"/>
    <property type="evidence" value="ECO:0007669"/>
    <property type="project" value="UniProtKB-UniRule"/>
</dbReference>
<dbReference type="GO" id="GO:0005576">
    <property type="term" value="C:extracellular region"/>
    <property type="evidence" value="ECO:0007669"/>
    <property type="project" value="UniProtKB-SubCell"/>
</dbReference>
<feature type="disulfide bond" evidence="20">
    <location>
        <begin position="102"/>
        <end position="107"/>
    </location>
</feature>
<feature type="disulfide bond" evidence="20">
    <location>
        <begin position="236"/>
        <end position="267"/>
    </location>
</feature>
<keyword evidence="15 21" id="KW-0376">Hydrogen peroxide</keyword>
<dbReference type="CDD" id="cd00693">
    <property type="entry name" value="secretory_peroxidase"/>
    <property type="match status" value="1"/>
</dbReference>
<evidence type="ECO:0000256" key="7">
    <source>
        <dbReference type="ARBA" id="ARBA00022617"/>
    </source>
</evidence>
<evidence type="ECO:0000256" key="2">
    <source>
        <dbReference type="ARBA" id="ARBA00002322"/>
    </source>
</evidence>
<evidence type="ECO:0000256" key="18">
    <source>
        <dbReference type="PIRSR" id="PIRSR600823-3"/>
    </source>
</evidence>
<evidence type="ECO:0000256" key="19">
    <source>
        <dbReference type="PIRSR" id="PIRSR600823-4"/>
    </source>
</evidence>
<dbReference type="InterPro" id="IPR033905">
    <property type="entry name" value="Secretory_peroxidase"/>
</dbReference>
<evidence type="ECO:0000313" key="23">
    <source>
        <dbReference type="EMBL" id="GAV91658.1"/>
    </source>
</evidence>
<dbReference type="PANTHER" id="PTHR31235">
    <property type="entry name" value="PEROXIDASE 25-RELATED"/>
    <property type="match status" value="1"/>
</dbReference>
<keyword evidence="13 20" id="KW-1015">Disulfide bond</keyword>
<feature type="binding site" evidence="18">
    <location>
        <position position="106"/>
    </location>
    <ligand>
        <name>Ca(2+)</name>
        <dbReference type="ChEBI" id="CHEBI:29108"/>
        <label>1</label>
    </ligand>
</feature>
<feature type="non-terminal residue" evidence="23">
    <location>
        <position position="387"/>
    </location>
</feature>
<dbReference type="InParanoid" id="A0A1Q3DHE0"/>
<evidence type="ECO:0000313" key="24">
    <source>
        <dbReference type="Proteomes" id="UP000187406"/>
    </source>
</evidence>
<dbReference type="Gene3D" id="1.10.520.10">
    <property type="match status" value="1"/>
</dbReference>
<dbReference type="Gene3D" id="1.10.420.10">
    <property type="entry name" value="Peroxidase, domain 2"/>
    <property type="match status" value="1"/>
</dbReference>
<evidence type="ECO:0000256" key="4">
    <source>
        <dbReference type="ARBA" id="ARBA00012313"/>
    </source>
</evidence>
<keyword evidence="5 21" id="KW-0964">Secreted</keyword>
<dbReference type="GO" id="GO:0006979">
    <property type="term" value="P:response to oxidative stress"/>
    <property type="evidence" value="ECO:0007669"/>
    <property type="project" value="UniProtKB-UniRule"/>
</dbReference>
<reference evidence="24" key="1">
    <citation type="submission" date="2016-04" db="EMBL/GenBank/DDBJ databases">
        <title>Cephalotus genome sequencing.</title>
        <authorList>
            <person name="Fukushima K."/>
            <person name="Hasebe M."/>
            <person name="Fang X."/>
        </authorList>
    </citation>
    <scope>NUCLEOTIDE SEQUENCE [LARGE SCALE GENOMIC DNA]</scope>
    <source>
        <strain evidence="24">cv. St1</strain>
    </source>
</reference>
<dbReference type="GO" id="GO:0042744">
    <property type="term" value="P:hydrogen peroxide catabolic process"/>
    <property type="evidence" value="ECO:0007669"/>
    <property type="project" value="UniProtKB-KW"/>
</dbReference>
<feature type="chain" id="PRO_5011812364" description="Peroxidase" evidence="21">
    <location>
        <begin position="25"/>
        <end position="387"/>
    </location>
</feature>
<proteinExistence type="inferred from homology"/>
<feature type="binding site" evidence="18">
    <location>
        <position position="311"/>
    </location>
    <ligand>
        <name>Ca(2+)</name>
        <dbReference type="ChEBI" id="CHEBI:29108"/>
        <label>2</label>
    </ligand>
</feature>
<dbReference type="PRINTS" id="PR00458">
    <property type="entry name" value="PEROXIDASE"/>
</dbReference>
<accession>A0A1Q3DHE0</accession>
<dbReference type="GO" id="GO:0046872">
    <property type="term" value="F:metal ion binding"/>
    <property type="evidence" value="ECO:0007669"/>
    <property type="project" value="UniProtKB-UniRule"/>
</dbReference>
<evidence type="ECO:0000256" key="10">
    <source>
        <dbReference type="ARBA" id="ARBA00022837"/>
    </source>
</evidence>
<evidence type="ECO:0000256" key="21">
    <source>
        <dbReference type="RuleBase" id="RU362060"/>
    </source>
</evidence>
<feature type="binding site" evidence="18">
    <location>
        <position position="110"/>
    </location>
    <ligand>
        <name>Ca(2+)</name>
        <dbReference type="ChEBI" id="CHEBI:29108"/>
        <label>1</label>
    </ligand>
</feature>
<gene>
    <name evidence="23" type="ORF">CFOL_v3_35048</name>
</gene>
<feature type="signal peptide" evidence="21">
    <location>
        <begin position="1"/>
        <end position="24"/>
    </location>
</feature>
<keyword evidence="8 18" id="KW-0479">Metal-binding</keyword>
<keyword evidence="9 21" id="KW-0732">Signal</keyword>
<feature type="disulfide bond" evidence="20">
    <location>
        <begin position="157"/>
        <end position="380"/>
    </location>
</feature>
<dbReference type="InterPro" id="IPR000823">
    <property type="entry name" value="Peroxidase_pln"/>
</dbReference>
<feature type="binding site" evidence="17">
    <location>
        <position position="199"/>
    </location>
    <ligand>
        <name>substrate</name>
    </ligand>
</feature>
<feature type="active site" description="Proton acceptor" evidence="16">
    <location>
        <position position="100"/>
    </location>
</feature>
<feature type="site" description="Transition state stabilizer" evidence="19">
    <location>
        <position position="96"/>
    </location>
</feature>
<dbReference type="InterPro" id="IPR002016">
    <property type="entry name" value="Haem_peroxidase"/>
</dbReference>
<feature type="binding site" evidence="18">
    <location>
        <position position="101"/>
    </location>
    <ligand>
        <name>Ca(2+)</name>
        <dbReference type="ChEBI" id="CHEBI:29108"/>
        <label>1</label>
    </ligand>
</feature>
<comment type="cofactor">
    <cofactor evidence="18 21">
        <name>Ca(2+)</name>
        <dbReference type="ChEBI" id="CHEBI:29108"/>
    </cofactor>
    <text evidence="18 21">Binds 2 calcium ions per subunit.</text>
</comment>
<evidence type="ECO:0000256" key="17">
    <source>
        <dbReference type="PIRSR" id="PIRSR600823-2"/>
    </source>
</evidence>
<evidence type="ECO:0000256" key="20">
    <source>
        <dbReference type="PIRSR" id="PIRSR600823-5"/>
    </source>
</evidence>
<dbReference type="EC" id="1.11.1.7" evidence="4 21"/>
<evidence type="ECO:0000259" key="22">
    <source>
        <dbReference type="PROSITE" id="PS50873"/>
    </source>
</evidence>
<comment type="subcellular location">
    <subcellularLocation>
        <location evidence="3 21">Secreted</location>
    </subcellularLocation>
</comment>
<keyword evidence="10 18" id="KW-0106">Calcium</keyword>
<keyword evidence="7 21" id="KW-0349">Heme</keyword>
<dbReference type="PRINTS" id="PR00461">
    <property type="entry name" value="PLPEROXIDASE"/>
</dbReference>
<evidence type="ECO:0000256" key="5">
    <source>
        <dbReference type="ARBA" id="ARBA00022525"/>
    </source>
</evidence>
<evidence type="ECO:0000256" key="1">
    <source>
        <dbReference type="ARBA" id="ARBA00000189"/>
    </source>
</evidence>
<evidence type="ECO:0000256" key="16">
    <source>
        <dbReference type="PIRSR" id="PIRSR600823-1"/>
    </source>
</evidence>
<dbReference type="OrthoDB" id="2113341at2759"/>
<feature type="binding site" evidence="18">
    <location>
        <position position="125"/>
    </location>
    <ligand>
        <name>Ca(2+)</name>
        <dbReference type="ChEBI" id="CHEBI:29108"/>
        <label>1</label>
    </ligand>
</feature>
<dbReference type="FunFam" id="1.10.520.10:FF:000006">
    <property type="entry name" value="Peroxidase"/>
    <property type="match status" value="1"/>
</dbReference>
<comment type="cofactor">
    <cofactor evidence="18 21">
        <name>heme b</name>
        <dbReference type="ChEBI" id="CHEBI:60344"/>
    </cofactor>
    <text evidence="18 21">Binds 1 heme b (iron(II)-protoporphyrin IX) group per subunit.</text>
</comment>
<evidence type="ECO:0000256" key="6">
    <source>
        <dbReference type="ARBA" id="ARBA00022559"/>
    </source>
</evidence>
<dbReference type="GO" id="GO:0140825">
    <property type="term" value="F:lactoperoxidase activity"/>
    <property type="evidence" value="ECO:0007669"/>
    <property type="project" value="UniProtKB-EC"/>
</dbReference>
<comment type="caution">
    <text evidence="23">The sequence shown here is derived from an EMBL/GenBank/DDBJ whole genome shotgun (WGS) entry which is preliminary data.</text>
</comment>
<dbReference type="EMBL" id="BDDD01007802">
    <property type="protein sequence ID" value="GAV91658.1"/>
    <property type="molecule type" value="Genomic_DNA"/>
</dbReference>
<evidence type="ECO:0000256" key="12">
    <source>
        <dbReference type="ARBA" id="ARBA00023004"/>
    </source>
</evidence>
<feature type="binding site" description="axial binding residue" evidence="18">
    <location>
        <position position="229"/>
    </location>
    <ligand>
        <name>heme b</name>
        <dbReference type="ChEBI" id="CHEBI:60344"/>
    </ligand>
    <ligandPart>
        <name>Fe</name>
        <dbReference type="ChEBI" id="CHEBI:18248"/>
    </ligandPart>
</feature>
<evidence type="ECO:0000256" key="8">
    <source>
        <dbReference type="ARBA" id="ARBA00022723"/>
    </source>
</evidence>
<comment type="catalytic activity">
    <reaction evidence="1 21">
        <text>2 a phenolic donor + H2O2 = 2 a phenolic radical donor + 2 H2O</text>
        <dbReference type="Rhea" id="RHEA:56136"/>
        <dbReference type="ChEBI" id="CHEBI:15377"/>
        <dbReference type="ChEBI" id="CHEBI:16240"/>
        <dbReference type="ChEBI" id="CHEBI:139520"/>
        <dbReference type="ChEBI" id="CHEBI:139521"/>
        <dbReference type="EC" id="1.11.1.7"/>
    </reaction>
</comment>
<evidence type="ECO:0000256" key="15">
    <source>
        <dbReference type="ARBA" id="ARBA00023324"/>
    </source>
</evidence>
<keyword evidence="12 18" id="KW-0408">Iron</keyword>
<evidence type="ECO:0000256" key="13">
    <source>
        <dbReference type="ARBA" id="ARBA00023157"/>
    </source>
</evidence>
<dbReference type="SUPFAM" id="SSF48113">
    <property type="entry name" value="Heme-dependent peroxidases"/>
    <property type="match status" value="1"/>
</dbReference>
<keyword evidence="14" id="KW-0325">Glycoprotein</keyword>
<dbReference type="Pfam" id="PF00141">
    <property type="entry name" value="peroxidase"/>
    <property type="match status" value="1"/>
</dbReference>
<dbReference type="Proteomes" id="UP000187406">
    <property type="component" value="Unassembled WGS sequence"/>
</dbReference>
<evidence type="ECO:0000256" key="3">
    <source>
        <dbReference type="ARBA" id="ARBA00004613"/>
    </source>
</evidence>
<feature type="binding site" evidence="18">
    <location>
        <position position="296"/>
    </location>
    <ligand>
        <name>Ca(2+)</name>
        <dbReference type="ChEBI" id="CHEBI:29108"/>
        <label>2</label>
    </ligand>
</feature>